<accession>A0A383DFD9</accession>
<dbReference type="Gene3D" id="2.60.40.10">
    <property type="entry name" value="Immunoglobulins"/>
    <property type="match status" value="1"/>
</dbReference>
<dbReference type="EMBL" id="UINC01216759">
    <property type="protein sequence ID" value="SVE43030.1"/>
    <property type="molecule type" value="Genomic_DNA"/>
</dbReference>
<keyword evidence="1" id="KW-0472">Membrane</keyword>
<evidence type="ECO:0000259" key="2">
    <source>
        <dbReference type="Pfam" id="PF07705"/>
    </source>
</evidence>
<protein>
    <recommendedName>
        <fullName evidence="2">CARDB domain-containing protein</fullName>
    </recommendedName>
</protein>
<feature type="transmembrane region" description="Helical" evidence="1">
    <location>
        <begin position="127"/>
        <end position="146"/>
    </location>
</feature>
<keyword evidence="1" id="KW-0812">Transmembrane</keyword>
<organism evidence="3">
    <name type="scientific">marine metagenome</name>
    <dbReference type="NCBI Taxonomy" id="408172"/>
    <lineage>
        <taxon>unclassified sequences</taxon>
        <taxon>metagenomes</taxon>
        <taxon>ecological metagenomes</taxon>
    </lineage>
</organism>
<feature type="non-terminal residue" evidence="3">
    <location>
        <position position="1"/>
    </location>
</feature>
<feature type="domain" description="CARDB" evidence="2">
    <location>
        <begin position="13"/>
        <end position="99"/>
    </location>
</feature>
<name>A0A383DFD9_9ZZZZ</name>
<proteinExistence type="predicted"/>
<keyword evidence="1" id="KW-1133">Transmembrane helix</keyword>
<dbReference type="Pfam" id="PF07705">
    <property type="entry name" value="CARDB"/>
    <property type="match status" value="1"/>
</dbReference>
<reference evidence="3" key="1">
    <citation type="submission" date="2018-05" db="EMBL/GenBank/DDBJ databases">
        <authorList>
            <person name="Lanie J.A."/>
            <person name="Ng W.-L."/>
            <person name="Kazmierczak K.M."/>
            <person name="Andrzejewski T.M."/>
            <person name="Davidsen T.M."/>
            <person name="Wayne K.J."/>
            <person name="Tettelin H."/>
            <person name="Glass J.I."/>
            <person name="Rusch D."/>
            <person name="Podicherti R."/>
            <person name="Tsui H.-C.T."/>
            <person name="Winkler M.E."/>
        </authorList>
    </citation>
    <scope>NUCLEOTIDE SEQUENCE</scope>
</reference>
<dbReference type="AlphaFoldDB" id="A0A383DFD9"/>
<evidence type="ECO:0000256" key="1">
    <source>
        <dbReference type="SAM" id="Phobius"/>
    </source>
</evidence>
<evidence type="ECO:0000313" key="3">
    <source>
        <dbReference type="EMBL" id="SVE43030.1"/>
    </source>
</evidence>
<gene>
    <name evidence="3" type="ORF">METZ01_LOCUS495884</name>
</gene>
<sequence>DDVLVNGKPISLLTESDLISAEPIQIQLTVYNNGGQSTGSFGVKLYEGSRVIDEYTVAQGIGGFGNEPVILTWDNPSAGSKTLKIYVDFEHHVAESTSNRFDNSLTLPLVVGEKSSSGGSSSSDDPLLYGPSHLLTVFVLLIFTIINRKRN</sequence>
<dbReference type="InterPro" id="IPR011635">
    <property type="entry name" value="CARDB"/>
</dbReference>
<dbReference type="InterPro" id="IPR013783">
    <property type="entry name" value="Ig-like_fold"/>
</dbReference>